<protein>
    <submittedName>
        <fullName evidence="1">Uncharacterized protein</fullName>
    </submittedName>
</protein>
<accession>A0A0P9ZCY6</accession>
<dbReference type="Proteomes" id="UP000050554">
    <property type="component" value="Unassembled WGS sequence"/>
</dbReference>
<sequence length="79" mass="8373">MKLEEMALPPAIKTEAARIAQRIEIADGLLEMATAGGVGEGFLIGLACADTVSAQGIEALEDLFSQVMTRKLAEARKQL</sequence>
<dbReference type="RefSeq" id="WP_004881891.1">
    <property type="nucleotide sequence ID" value="NZ_LJRF01000079.1"/>
</dbReference>
<proteinExistence type="predicted"/>
<reference evidence="1 2" key="1">
    <citation type="submission" date="2015-09" db="EMBL/GenBank/DDBJ databases">
        <title>Genome announcement of multiple Pseudomonas syringae strains.</title>
        <authorList>
            <person name="Thakur S."/>
            <person name="Wang P.W."/>
            <person name="Gong Y."/>
            <person name="Weir B.S."/>
            <person name="Guttman D.S."/>
        </authorList>
    </citation>
    <scope>NUCLEOTIDE SEQUENCE [LARGE SCALE GENOMIC DNA]</scope>
    <source>
        <strain evidence="1 2">ICMP3882</strain>
    </source>
</reference>
<organism evidence="1 2">
    <name type="scientific">Pseudomonas syringae pv. ribicola</name>
    <dbReference type="NCBI Taxonomy" id="55398"/>
    <lineage>
        <taxon>Bacteria</taxon>
        <taxon>Pseudomonadati</taxon>
        <taxon>Pseudomonadota</taxon>
        <taxon>Gammaproteobacteria</taxon>
        <taxon>Pseudomonadales</taxon>
        <taxon>Pseudomonadaceae</taxon>
        <taxon>Pseudomonas</taxon>
    </lineage>
</organism>
<dbReference type="EMBL" id="LJRF01000079">
    <property type="protein sequence ID" value="KPY48622.1"/>
    <property type="molecule type" value="Genomic_DNA"/>
</dbReference>
<name>A0A0P9ZCY6_PSESI</name>
<dbReference type="AlphaFoldDB" id="A0A0P9ZCY6"/>
<dbReference type="PATRIC" id="fig|55398.3.peg.3906"/>
<evidence type="ECO:0000313" key="1">
    <source>
        <dbReference type="EMBL" id="KPY48622.1"/>
    </source>
</evidence>
<gene>
    <name evidence="1" type="ORF">ALO47_03103</name>
</gene>
<comment type="caution">
    <text evidence="1">The sequence shown here is derived from an EMBL/GenBank/DDBJ whole genome shotgun (WGS) entry which is preliminary data.</text>
</comment>
<evidence type="ECO:0000313" key="2">
    <source>
        <dbReference type="Proteomes" id="UP000050554"/>
    </source>
</evidence>